<keyword evidence="4" id="KW-0411">Iron-sulfur</keyword>
<dbReference type="InterPro" id="IPR010693">
    <property type="entry name" value="Divergent_4Fe-4S_mono-cluster"/>
</dbReference>
<organism evidence="6 7">
    <name type="scientific">Sphingobacterium daejeonense</name>
    <dbReference type="NCBI Taxonomy" id="371142"/>
    <lineage>
        <taxon>Bacteria</taxon>
        <taxon>Pseudomonadati</taxon>
        <taxon>Bacteroidota</taxon>
        <taxon>Sphingobacteriia</taxon>
        <taxon>Sphingobacteriales</taxon>
        <taxon>Sphingobacteriaceae</taxon>
        <taxon>Sphingobacterium</taxon>
    </lineage>
</organism>
<dbReference type="PANTHER" id="PTHR46491:SF3">
    <property type="entry name" value="CDGSH IRON-SULFUR DOMAIN-CONTAINING PROTEIN 3, MITOCHONDRIAL"/>
    <property type="match status" value="1"/>
</dbReference>
<feature type="domain" description="Iron-binding zinc finger CDGSH type" evidence="5">
    <location>
        <begin position="205"/>
        <end position="242"/>
    </location>
</feature>
<name>A0ABW3RKZ4_9SPHI</name>
<evidence type="ECO:0000256" key="2">
    <source>
        <dbReference type="ARBA" id="ARBA00022723"/>
    </source>
</evidence>
<evidence type="ECO:0000256" key="1">
    <source>
        <dbReference type="ARBA" id="ARBA00022714"/>
    </source>
</evidence>
<protein>
    <submittedName>
        <fullName evidence="6">CDGSH iron-sulfur domain-containing protein</fullName>
    </submittedName>
</protein>
<dbReference type="InterPro" id="IPR042216">
    <property type="entry name" value="MitoNEET_CISD"/>
</dbReference>
<keyword evidence="1" id="KW-0001">2Fe-2S</keyword>
<dbReference type="PANTHER" id="PTHR46491">
    <property type="entry name" value="CDGSH IRON SULFUR DOMAIN PROTEIN HOMOLOG"/>
    <property type="match status" value="1"/>
</dbReference>
<dbReference type="InterPro" id="IPR018967">
    <property type="entry name" value="FeS-contain_CDGSH-typ"/>
</dbReference>
<evidence type="ECO:0000256" key="4">
    <source>
        <dbReference type="ARBA" id="ARBA00023014"/>
    </source>
</evidence>
<evidence type="ECO:0000256" key="3">
    <source>
        <dbReference type="ARBA" id="ARBA00023004"/>
    </source>
</evidence>
<feature type="domain" description="Iron-binding zinc finger CDGSH type" evidence="5">
    <location>
        <begin position="56"/>
        <end position="91"/>
    </location>
</feature>
<dbReference type="RefSeq" id="WP_380896136.1">
    <property type="nucleotide sequence ID" value="NZ_JBHTKY010000012.1"/>
</dbReference>
<gene>
    <name evidence="6" type="ORF">ACFQ2C_09640</name>
</gene>
<dbReference type="Pfam" id="PF06902">
    <property type="entry name" value="Fer4_19"/>
    <property type="match status" value="1"/>
</dbReference>
<dbReference type="Pfam" id="PF09360">
    <property type="entry name" value="zf-CDGSH"/>
    <property type="match status" value="2"/>
</dbReference>
<evidence type="ECO:0000259" key="5">
    <source>
        <dbReference type="SMART" id="SM00704"/>
    </source>
</evidence>
<dbReference type="Gene3D" id="3.40.5.90">
    <property type="entry name" value="CDGSH iron-sulfur domain, mitoNEET-type"/>
    <property type="match status" value="2"/>
</dbReference>
<dbReference type="SMART" id="SM00704">
    <property type="entry name" value="ZnF_CDGSH"/>
    <property type="match status" value="2"/>
</dbReference>
<accession>A0ABW3RKZ4</accession>
<comment type="caution">
    <text evidence="6">The sequence shown here is derived from an EMBL/GenBank/DDBJ whole genome shotgun (WGS) entry which is preliminary data.</text>
</comment>
<evidence type="ECO:0000313" key="6">
    <source>
        <dbReference type="EMBL" id="MFD1165864.1"/>
    </source>
</evidence>
<keyword evidence="3" id="KW-0408">Iron</keyword>
<evidence type="ECO:0000313" key="7">
    <source>
        <dbReference type="Proteomes" id="UP001597205"/>
    </source>
</evidence>
<dbReference type="EMBL" id="JBHTKY010000012">
    <property type="protein sequence ID" value="MFD1165864.1"/>
    <property type="molecule type" value="Genomic_DNA"/>
</dbReference>
<keyword evidence="7" id="KW-1185">Reference proteome</keyword>
<proteinExistence type="predicted"/>
<dbReference type="InterPro" id="IPR052950">
    <property type="entry name" value="CISD"/>
</dbReference>
<reference evidence="7" key="1">
    <citation type="journal article" date="2019" name="Int. J. Syst. Evol. Microbiol.">
        <title>The Global Catalogue of Microorganisms (GCM) 10K type strain sequencing project: providing services to taxonomists for standard genome sequencing and annotation.</title>
        <authorList>
            <consortium name="The Broad Institute Genomics Platform"/>
            <consortium name="The Broad Institute Genome Sequencing Center for Infectious Disease"/>
            <person name="Wu L."/>
            <person name="Ma J."/>
        </authorList>
    </citation>
    <scope>NUCLEOTIDE SEQUENCE [LARGE SCALE GENOMIC DNA]</scope>
    <source>
        <strain evidence="7">CCUG 52468</strain>
    </source>
</reference>
<dbReference type="Proteomes" id="UP001597205">
    <property type="component" value="Unassembled WGS sequence"/>
</dbReference>
<keyword evidence="2" id="KW-0479">Metal-binding</keyword>
<sequence length="256" mass="28337">MELEKDQLDVQLGTETNTKNIYIEVTADGPYLLHGQTRMVQQFILANPNGISIAYKDGATFKAENETYLCRCGLSKNKPYCDNSHLKAKQNGVDLTETATFNPEFATAEIIEGPVVSLSDDEKLCAYARFCDNGRRIWNEVQESDQESVELSVGMAHHCPSGRLIVWDGGTPIEDKDIEPTIGLIEDMPNNCSGPIALWGGIPVKSSNGKYYEVRNRQTLCRCGQSTNKPFCDGTHASMKFQDGLDKAPDQNGKTF</sequence>